<reference evidence="2 3" key="1">
    <citation type="journal article" date="2006" name="Science">
        <title>Phytophthora genome sequences uncover evolutionary origins and mechanisms of pathogenesis.</title>
        <authorList>
            <person name="Tyler B.M."/>
            <person name="Tripathy S."/>
            <person name="Zhang X."/>
            <person name="Dehal P."/>
            <person name="Jiang R.H."/>
            <person name="Aerts A."/>
            <person name="Arredondo F.D."/>
            <person name="Baxter L."/>
            <person name="Bensasson D."/>
            <person name="Beynon J.L."/>
            <person name="Chapman J."/>
            <person name="Damasceno C.M."/>
            <person name="Dorrance A.E."/>
            <person name="Dou D."/>
            <person name="Dickerman A.W."/>
            <person name="Dubchak I.L."/>
            <person name="Garbelotto M."/>
            <person name="Gijzen M."/>
            <person name="Gordon S.G."/>
            <person name="Govers F."/>
            <person name="Grunwald N.J."/>
            <person name="Huang W."/>
            <person name="Ivors K.L."/>
            <person name="Jones R.W."/>
            <person name="Kamoun S."/>
            <person name="Krampis K."/>
            <person name="Lamour K.H."/>
            <person name="Lee M.K."/>
            <person name="McDonald W.H."/>
            <person name="Medina M."/>
            <person name="Meijer H.J."/>
            <person name="Nordberg E.K."/>
            <person name="Maclean D.J."/>
            <person name="Ospina-Giraldo M.D."/>
            <person name="Morris P.F."/>
            <person name="Phuntumart V."/>
            <person name="Putnam N.H."/>
            <person name="Rash S."/>
            <person name="Rose J.K."/>
            <person name="Sakihama Y."/>
            <person name="Salamov A.A."/>
            <person name="Savidor A."/>
            <person name="Scheuring C.F."/>
            <person name="Smith B.M."/>
            <person name="Sobral B.W."/>
            <person name="Terry A."/>
            <person name="Torto-Alalibo T.A."/>
            <person name="Win J."/>
            <person name="Xu Z."/>
            <person name="Zhang H."/>
            <person name="Grigoriev I.V."/>
            <person name="Rokhsar D.S."/>
            <person name="Boore J.L."/>
        </authorList>
    </citation>
    <scope>NUCLEOTIDE SEQUENCE [LARGE SCALE GENOMIC DNA]</scope>
    <source>
        <strain evidence="2 3">P6497</strain>
    </source>
</reference>
<name>G4Z7Y1_PHYSP</name>
<feature type="compositionally biased region" description="Low complexity" evidence="1">
    <location>
        <begin position="37"/>
        <end position="51"/>
    </location>
</feature>
<dbReference type="AlphaFoldDB" id="G4Z7Y1"/>
<dbReference type="EMBL" id="JH159153">
    <property type="protein sequence ID" value="EGZ22516.1"/>
    <property type="molecule type" value="Genomic_DNA"/>
</dbReference>
<protein>
    <submittedName>
        <fullName evidence="2">Uncharacterized protein</fullName>
    </submittedName>
</protein>
<keyword evidence="3" id="KW-1185">Reference proteome</keyword>
<accession>G4Z7Y1</accession>
<feature type="compositionally biased region" description="Polar residues" evidence="1">
    <location>
        <begin position="17"/>
        <end position="34"/>
    </location>
</feature>
<dbReference type="GeneID" id="20641785"/>
<dbReference type="InParanoid" id="G4Z7Y1"/>
<evidence type="ECO:0000313" key="3">
    <source>
        <dbReference type="Proteomes" id="UP000002640"/>
    </source>
</evidence>
<gene>
    <name evidence="2" type="ORF">PHYSODRAFT_299758</name>
</gene>
<organism evidence="2 3">
    <name type="scientific">Phytophthora sojae (strain P6497)</name>
    <name type="common">Soybean stem and root rot agent</name>
    <name type="synonym">Phytophthora megasperma f. sp. glycines</name>
    <dbReference type="NCBI Taxonomy" id="1094619"/>
    <lineage>
        <taxon>Eukaryota</taxon>
        <taxon>Sar</taxon>
        <taxon>Stramenopiles</taxon>
        <taxon>Oomycota</taxon>
        <taxon>Peronosporomycetes</taxon>
        <taxon>Peronosporales</taxon>
        <taxon>Peronosporaceae</taxon>
        <taxon>Phytophthora</taxon>
    </lineage>
</organism>
<sequence length="119" mass="12552">MTQGDTQEHQDSASEGFPSSGSDAGDQGTPNTAPVSAAQGGQPTAAAPDPQSGAVPPSSAATTNPSRPTCGDSSRTSARHRSHGADRRSPQALPQRRVRLFVQRCSQYCWSLWLLFNSR</sequence>
<proteinExistence type="predicted"/>
<evidence type="ECO:0000256" key="1">
    <source>
        <dbReference type="SAM" id="MobiDB-lite"/>
    </source>
</evidence>
<evidence type="ECO:0000313" key="2">
    <source>
        <dbReference type="EMBL" id="EGZ22516.1"/>
    </source>
</evidence>
<dbReference type="KEGG" id="psoj:PHYSODRAFT_299758"/>
<feature type="compositionally biased region" description="Polar residues" evidence="1">
    <location>
        <begin position="59"/>
        <end position="76"/>
    </location>
</feature>
<feature type="region of interest" description="Disordered" evidence="1">
    <location>
        <begin position="1"/>
        <end position="95"/>
    </location>
</feature>
<dbReference type="Proteomes" id="UP000002640">
    <property type="component" value="Unassembled WGS sequence"/>
</dbReference>
<dbReference type="RefSeq" id="XP_009525233.1">
    <property type="nucleotide sequence ID" value="XM_009526938.1"/>
</dbReference>
<feature type="compositionally biased region" description="Basic and acidic residues" evidence="1">
    <location>
        <begin position="1"/>
        <end position="12"/>
    </location>
</feature>